<reference evidence="3" key="1">
    <citation type="submission" date="2022-01" db="EMBL/GenBank/DDBJ databases">
        <authorList>
            <person name="King R."/>
        </authorList>
    </citation>
    <scope>NUCLEOTIDE SEQUENCE</scope>
</reference>
<evidence type="ECO:0000256" key="2">
    <source>
        <dbReference type="SAM" id="Phobius"/>
    </source>
</evidence>
<keyword evidence="2" id="KW-0812">Transmembrane</keyword>
<organism evidence="3 4">
    <name type="scientific">Nezara viridula</name>
    <name type="common">Southern green stink bug</name>
    <name type="synonym">Cimex viridulus</name>
    <dbReference type="NCBI Taxonomy" id="85310"/>
    <lineage>
        <taxon>Eukaryota</taxon>
        <taxon>Metazoa</taxon>
        <taxon>Ecdysozoa</taxon>
        <taxon>Arthropoda</taxon>
        <taxon>Hexapoda</taxon>
        <taxon>Insecta</taxon>
        <taxon>Pterygota</taxon>
        <taxon>Neoptera</taxon>
        <taxon>Paraneoptera</taxon>
        <taxon>Hemiptera</taxon>
        <taxon>Heteroptera</taxon>
        <taxon>Panheteroptera</taxon>
        <taxon>Pentatomomorpha</taxon>
        <taxon>Pentatomoidea</taxon>
        <taxon>Pentatomidae</taxon>
        <taxon>Pentatominae</taxon>
        <taxon>Nezara</taxon>
    </lineage>
</organism>
<evidence type="ECO:0000313" key="4">
    <source>
        <dbReference type="Proteomes" id="UP001152798"/>
    </source>
</evidence>
<dbReference type="OrthoDB" id="10477467at2759"/>
<proteinExistence type="predicted"/>
<dbReference type="EMBL" id="OV725077">
    <property type="protein sequence ID" value="CAH1391520.1"/>
    <property type="molecule type" value="Genomic_DNA"/>
</dbReference>
<protein>
    <submittedName>
        <fullName evidence="3">Uncharacterized protein</fullName>
    </submittedName>
</protein>
<keyword evidence="2" id="KW-0472">Membrane</keyword>
<feature type="compositionally biased region" description="Basic and acidic residues" evidence="1">
    <location>
        <begin position="246"/>
        <end position="256"/>
    </location>
</feature>
<name>A0A9P0E621_NEZVI</name>
<dbReference type="AlphaFoldDB" id="A0A9P0E621"/>
<keyword evidence="2" id="KW-1133">Transmembrane helix</keyword>
<feature type="region of interest" description="Disordered" evidence="1">
    <location>
        <begin position="246"/>
        <end position="358"/>
    </location>
</feature>
<feature type="transmembrane region" description="Helical" evidence="2">
    <location>
        <begin position="131"/>
        <end position="153"/>
    </location>
</feature>
<evidence type="ECO:0000313" key="3">
    <source>
        <dbReference type="EMBL" id="CAH1391520.1"/>
    </source>
</evidence>
<sequence>MSIDCSLLSYMDKLKATSKKMTLRLKKYVSTNTMAICTMFEAFISFAIMILWGSCKYPTGMMIQRERFLFNHTAPAFSLTAGGFVFDHIMGNETPYQLQLVYSVLGFTLYGTVLIIQLFNYHYFDSYRMAVMIFMHVIAVIIFLFTAIIIFSIRGNLCSEWKENPKAGSSGYASKQTQTSNVKIKRGSHQSWLFDSDNGEGEIIDVEQLMTDIKPQTEEAGTDVLGLFDPDNREEEIINMEQTLKDVKSQDKEPKNTEVNASLTNVTQDVIPNEKQTPSVYSDEQGVKDVKEQTSSAKSKVTFEDVKASSSGRSGVVFADEQLTHERGVQREASPSDSEQTPPQGNNQTSNSSKCNIM</sequence>
<keyword evidence="4" id="KW-1185">Reference proteome</keyword>
<feature type="compositionally biased region" description="Polar residues" evidence="1">
    <location>
        <begin position="333"/>
        <end position="358"/>
    </location>
</feature>
<gene>
    <name evidence="3" type="ORF">NEZAVI_LOCUS2530</name>
</gene>
<feature type="transmembrane region" description="Helical" evidence="2">
    <location>
        <begin position="28"/>
        <end position="52"/>
    </location>
</feature>
<dbReference type="Proteomes" id="UP001152798">
    <property type="component" value="Chromosome 1"/>
</dbReference>
<feature type="compositionally biased region" description="Polar residues" evidence="1">
    <location>
        <begin position="257"/>
        <end position="282"/>
    </location>
</feature>
<feature type="transmembrane region" description="Helical" evidence="2">
    <location>
        <begin position="100"/>
        <end position="119"/>
    </location>
</feature>
<accession>A0A9P0E621</accession>
<evidence type="ECO:0000256" key="1">
    <source>
        <dbReference type="SAM" id="MobiDB-lite"/>
    </source>
</evidence>